<organism evidence="1 2">
    <name type="scientific">Sphingomonas horti</name>
    <dbReference type="NCBI Taxonomy" id="2682842"/>
    <lineage>
        <taxon>Bacteria</taxon>
        <taxon>Pseudomonadati</taxon>
        <taxon>Pseudomonadota</taxon>
        <taxon>Alphaproteobacteria</taxon>
        <taxon>Sphingomonadales</taxon>
        <taxon>Sphingomonadaceae</taxon>
        <taxon>Sphingomonas</taxon>
    </lineage>
</organism>
<accession>A0A6I4J311</accession>
<dbReference type="Proteomes" id="UP000441389">
    <property type="component" value="Unassembled WGS sequence"/>
</dbReference>
<sequence length="50" mass="5676">METLDEREVAFYFTKAQVRQEQTVSAIEAIPREFWAVVAVVTDGLPPTVH</sequence>
<evidence type="ECO:0000313" key="1">
    <source>
        <dbReference type="EMBL" id="MVO78716.1"/>
    </source>
</evidence>
<evidence type="ECO:0000313" key="2">
    <source>
        <dbReference type="Proteomes" id="UP000441389"/>
    </source>
</evidence>
<proteinExistence type="predicted"/>
<dbReference type="RefSeq" id="WP_157027680.1">
    <property type="nucleotide sequence ID" value="NZ_WQMS01000014.1"/>
</dbReference>
<reference evidence="1 2" key="1">
    <citation type="submission" date="2019-12" db="EMBL/GenBank/DDBJ databases">
        <authorList>
            <person name="Huq M.A."/>
        </authorList>
    </citation>
    <scope>NUCLEOTIDE SEQUENCE [LARGE SCALE GENOMIC DNA]</scope>
    <source>
        <strain evidence="1 2">MAH-20</strain>
    </source>
</reference>
<gene>
    <name evidence="1" type="ORF">GON01_12330</name>
</gene>
<protein>
    <submittedName>
        <fullName evidence="1">Uncharacterized protein</fullName>
    </submittedName>
</protein>
<dbReference type="EMBL" id="WQMS01000014">
    <property type="protein sequence ID" value="MVO78716.1"/>
    <property type="molecule type" value="Genomic_DNA"/>
</dbReference>
<name>A0A6I4J311_9SPHN</name>
<keyword evidence="2" id="KW-1185">Reference proteome</keyword>
<comment type="caution">
    <text evidence="1">The sequence shown here is derived from an EMBL/GenBank/DDBJ whole genome shotgun (WGS) entry which is preliminary data.</text>
</comment>
<dbReference type="AlphaFoldDB" id="A0A6I4J311"/>